<evidence type="ECO:0000259" key="5">
    <source>
        <dbReference type="Pfam" id="PF00496"/>
    </source>
</evidence>
<dbReference type="PANTHER" id="PTHR30290:SF9">
    <property type="entry name" value="OLIGOPEPTIDE-BINDING PROTEIN APPA"/>
    <property type="match status" value="1"/>
</dbReference>
<dbReference type="InterPro" id="IPR000914">
    <property type="entry name" value="SBP_5_dom"/>
</dbReference>
<feature type="domain" description="Solute-binding protein family 5" evidence="5">
    <location>
        <begin position="94"/>
        <end position="450"/>
    </location>
</feature>
<dbReference type="GO" id="GO:1904680">
    <property type="term" value="F:peptide transmembrane transporter activity"/>
    <property type="evidence" value="ECO:0007669"/>
    <property type="project" value="TreeGrafter"/>
</dbReference>
<comment type="caution">
    <text evidence="6">The sequence shown here is derived from an EMBL/GenBank/DDBJ whole genome shotgun (WGS) entry which is preliminary data.</text>
</comment>
<feature type="signal peptide" evidence="4">
    <location>
        <begin position="1"/>
        <end position="35"/>
    </location>
</feature>
<dbReference type="PANTHER" id="PTHR30290">
    <property type="entry name" value="PERIPLASMIC BINDING COMPONENT OF ABC TRANSPORTER"/>
    <property type="match status" value="1"/>
</dbReference>
<dbReference type="NCBIfam" id="TIGR04028">
    <property type="entry name" value="SBP_KPN_01854"/>
    <property type="match status" value="1"/>
</dbReference>
<dbReference type="Pfam" id="PF00496">
    <property type="entry name" value="SBP_bac_5"/>
    <property type="match status" value="1"/>
</dbReference>
<dbReference type="PIRSF" id="PIRSF002741">
    <property type="entry name" value="MppA"/>
    <property type="match status" value="1"/>
</dbReference>
<name>A0A7X5R2P1_9MICO</name>
<keyword evidence="2" id="KW-0813">Transport</keyword>
<dbReference type="InterPro" id="IPR023920">
    <property type="entry name" value="ABC_transptr_sub-bd_KPN01854"/>
</dbReference>
<dbReference type="CDD" id="cd08492">
    <property type="entry name" value="PBP2_NikA_DppA_OppA_like_15"/>
    <property type="match status" value="1"/>
</dbReference>
<dbReference type="SUPFAM" id="SSF53850">
    <property type="entry name" value="Periplasmic binding protein-like II"/>
    <property type="match status" value="1"/>
</dbReference>
<evidence type="ECO:0000313" key="6">
    <source>
        <dbReference type="EMBL" id="NIH54496.1"/>
    </source>
</evidence>
<dbReference type="AlphaFoldDB" id="A0A7X5R2P1"/>
<dbReference type="EMBL" id="JAAMOX010000002">
    <property type="protein sequence ID" value="NIH54496.1"/>
    <property type="molecule type" value="Genomic_DNA"/>
</dbReference>
<dbReference type="GO" id="GO:0015833">
    <property type="term" value="P:peptide transport"/>
    <property type="evidence" value="ECO:0007669"/>
    <property type="project" value="TreeGrafter"/>
</dbReference>
<dbReference type="Gene3D" id="3.40.190.10">
    <property type="entry name" value="Periplasmic binding protein-like II"/>
    <property type="match status" value="1"/>
</dbReference>
<dbReference type="InterPro" id="IPR039424">
    <property type="entry name" value="SBP_5"/>
</dbReference>
<evidence type="ECO:0000256" key="3">
    <source>
        <dbReference type="ARBA" id="ARBA00022729"/>
    </source>
</evidence>
<dbReference type="InterPro" id="IPR030678">
    <property type="entry name" value="Peptide/Ni-bd"/>
</dbReference>
<protein>
    <submittedName>
        <fullName evidence="6">Peptide/nickel transport system substrate-binding protein</fullName>
    </submittedName>
</protein>
<sequence length="558" mass="60408">MSFSSSRLTKTASRITAGIALITAASLMAACSSSAPEKSDSAAAGEPKTGGTAVYLEQQTYTNLYPPAAGFYPNGGIVNNITDRLVYQDPETLEFEPWIATEWEVNDTATEYTFTIRDGVTFSDGSKLDADAVAKNFDLYGKGNTDKALTISEAINNYDHSEVVDPTTVKFFFSKPSPGFLQATSTINSGLLSPKTLDLDLEGFGAGNGTDIIGSGPFTITDEKIGTELTLTARDDYDWAPPSAEHQGRAYVDAVQFIVTPEDSVRVGSLIAGQADIVRAVEAQDEKQVEDAGLTVYAPQTNGVNNALNLRFGNKLLSDIKVRQALIAGIDREEVINTIYTKNYPLATSTLSKTAKGYVDESATLTYDPTKAEALLDEAGWKVGSDGIREKDGTKLTLVVNEAAPQPRSFEALTLISQQLAKIGVDLQILKADAGTYAKAILDQDQVQIYHSMVGRADLDVIKSQYYSANRNVLQNLNSNTGEIADPQLETLLEAVASEPDPAKRLENDKAVQDYLAEQAYVIPLFEEPQVYSAANWVQGLGFESVARPTFYNVWLDK</sequence>
<reference evidence="6 7" key="1">
    <citation type="submission" date="2020-02" db="EMBL/GenBank/DDBJ databases">
        <title>Sequencing the genomes of 1000 actinobacteria strains.</title>
        <authorList>
            <person name="Klenk H.-P."/>
        </authorList>
    </citation>
    <scope>NUCLEOTIDE SEQUENCE [LARGE SCALE GENOMIC DNA]</scope>
    <source>
        <strain evidence="6 7">DSM 27960</strain>
    </source>
</reference>
<dbReference type="GO" id="GO:0043190">
    <property type="term" value="C:ATP-binding cassette (ABC) transporter complex"/>
    <property type="evidence" value="ECO:0007669"/>
    <property type="project" value="InterPro"/>
</dbReference>
<comment type="similarity">
    <text evidence="1">Belongs to the bacterial solute-binding protein 5 family.</text>
</comment>
<dbReference type="GO" id="GO:0042597">
    <property type="term" value="C:periplasmic space"/>
    <property type="evidence" value="ECO:0007669"/>
    <property type="project" value="UniProtKB-ARBA"/>
</dbReference>
<keyword evidence="7" id="KW-1185">Reference proteome</keyword>
<dbReference type="Gene3D" id="3.10.105.10">
    <property type="entry name" value="Dipeptide-binding Protein, Domain 3"/>
    <property type="match status" value="1"/>
</dbReference>
<feature type="chain" id="PRO_5031385041" evidence="4">
    <location>
        <begin position="36"/>
        <end position="558"/>
    </location>
</feature>
<evidence type="ECO:0000256" key="4">
    <source>
        <dbReference type="SAM" id="SignalP"/>
    </source>
</evidence>
<evidence type="ECO:0000313" key="7">
    <source>
        <dbReference type="Proteomes" id="UP000541033"/>
    </source>
</evidence>
<keyword evidence="3 4" id="KW-0732">Signal</keyword>
<accession>A0A7X5R2P1</accession>
<evidence type="ECO:0000256" key="1">
    <source>
        <dbReference type="ARBA" id="ARBA00005695"/>
    </source>
</evidence>
<organism evidence="6 7">
    <name type="scientific">Lysinibacter cavernae</name>
    <dbReference type="NCBI Taxonomy" id="1640652"/>
    <lineage>
        <taxon>Bacteria</taxon>
        <taxon>Bacillati</taxon>
        <taxon>Actinomycetota</taxon>
        <taxon>Actinomycetes</taxon>
        <taxon>Micrococcales</taxon>
        <taxon>Microbacteriaceae</taxon>
        <taxon>Lysinibacter</taxon>
    </lineage>
</organism>
<dbReference type="PROSITE" id="PS51257">
    <property type="entry name" value="PROKAR_LIPOPROTEIN"/>
    <property type="match status" value="1"/>
</dbReference>
<gene>
    <name evidence="6" type="ORF">FHX76_002392</name>
</gene>
<evidence type="ECO:0000256" key="2">
    <source>
        <dbReference type="ARBA" id="ARBA00022448"/>
    </source>
</evidence>
<dbReference type="Proteomes" id="UP000541033">
    <property type="component" value="Unassembled WGS sequence"/>
</dbReference>
<proteinExistence type="inferred from homology"/>